<dbReference type="InterPro" id="IPR050275">
    <property type="entry name" value="PGM_Phosphatase"/>
</dbReference>
<dbReference type="GO" id="GO:0016791">
    <property type="term" value="F:phosphatase activity"/>
    <property type="evidence" value="ECO:0007669"/>
    <property type="project" value="TreeGrafter"/>
</dbReference>
<keyword evidence="3" id="KW-1185">Reference proteome</keyword>
<gene>
    <name evidence="2" type="ORF">GHT07_11910</name>
</gene>
<evidence type="ECO:0000313" key="2">
    <source>
        <dbReference type="EMBL" id="MRD47988.1"/>
    </source>
</evidence>
<dbReference type="EMBL" id="WJBU01000010">
    <property type="protein sequence ID" value="MRD47988.1"/>
    <property type="molecule type" value="Genomic_DNA"/>
</dbReference>
<dbReference type="Proteomes" id="UP000487350">
    <property type="component" value="Unassembled WGS sequence"/>
</dbReference>
<dbReference type="CDD" id="cd07067">
    <property type="entry name" value="HP_PGM_like"/>
    <property type="match status" value="1"/>
</dbReference>
<protein>
    <recommendedName>
        <fullName evidence="4">Histidine phosphatase family protein</fullName>
    </recommendedName>
</protein>
<evidence type="ECO:0000256" key="1">
    <source>
        <dbReference type="PIRSR" id="PIRSR613078-3"/>
    </source>
</evidence>
<name>A0A844AZX1_9BURK</name>
<dbReference type="GO" id="GO:0005737">
    <property type="term" value="C:cytoplasm"/>
    <property type="evidence" value="ECO:0007669"/>
    <property type="project" value="TreeGrafter"/>
</dbReference>
<organism evidence="2 3">
    <name type="scientific">Caenimonas koreensis DSM 17982</name>
    <dbReference type="NCBI Taxonomy" id="1121255"/>
    <lineage>
        <taxon>Bacteria</taxon>
        <taxon>Pseudomonadati</taxon>
        <taxon>Pseudomonadota</taxon>
        <taxon>Betaproteobacteria</taxon>
        <taxon>Burkholderiales</taxon>
        <taxon>Comamonadaceae</taxon>
        <taxon>Caenimonas</taxon>
    </lineage>
</organism>
<dbReference type="SUPFAM" id="SSF53254">
    <property type="entry name" value="Phosphoglycerate mutase-like"/>
    <property type="match status" value="1"/>
</dbReference>
<dbReference type="InterPro" id="IPR013078">
    <property type="entry name" value="His_Pase_superF_clade-1"/>
</dbReference>
<dbReference type="InterPro" id="IPR029033">
    <property type="entry name" value="His_PPase_superfam"/>
</dbReference>
<dbReference type="RefSeq" id="WP_153585294.1">
    <property type="nucleotide sequence ID" value="NZ_WJBU01000010.1"/>
</dbReference>
<comment type="caution">
    <text evidence="2">The sequence shown here is derived from an EMBL/GenBank/DDBJ whole genome shotgun (WGS) entry which is preliminary data.</text>
</comment>
<dbReference type="PANTHER" id="PTHR48100">
    <property type="entry name" value="BROAD-SPECIFICITY PHOSPHATASE YOR283W-RELATED"/>
    <property type="match status" value="1"/>
</dbReference>
<dbReference type="Pfam" id="PF00300">
    <property type="entry name" value="His_Phos_1"/>
    <property type="match status" value="1"/>
</dbReference>
<dbReference type="PANTHER" id="PTHR48100:SF1">
    <property type="entry name" value="HISTIDINE PHOSPHATASE FAMILY PROTEIN-RELATED"/>
    <property type="match status" value="1"/>
</dbReference>
<feature type="site" description="Transition state stabilizer" evidence="1">
    <location>
        <position position="151"/>
    </location>
</feature>
<sequence length="207" mass="23082">MRVLLVRHAEPLSAGRLDHELAPSDEENALSDEGQRQSQALGRMLEAGDFDRAEFHCSPIRRAQDTFLIATKDRGRIACIDSRLAELRLNMVPMRTMAQVRAEQIEAYMAPESSVHSSESVVDHKARVSQFFDEVINPRRQDSRTLVIVAHGGTIEHLLGCFIGSLPSALTSYFTAMPCCAYHELANVAPVPGRCVWRLDRVSALVR</sequence>
<dbReference type="AlphaFoldDB" id="A0A844AZX1"/>
<dbReference type="Gene3D" id="3.40.50.1240">
    <property type="entry name" value="Phosphoglycerate mutase-like"/>
    <property type="match status" value="1"/>
</dbReference>
<accession>A0A844AZX1</accession>
<reference evidence="2 3" key="1">
    <citation type="submission" date="2019-11" db="EMBL/GenBank/DDBJ databases">
        <title>Caenimonas koreensis gen. nov., sp. nov., isolated from activated sludge.</title>
        <authorList>
            <person name="Seung H.R."/>
        </authorList>
    </citation>
    <scope>NUCLEOTIDE SEQUENCE [LARGE SCALE GENOMIC DNA]</scope>
    <source>
        <strain evidence="2 3">EMB320</strain>
    </source>
</reference>
<evidence type="ECO:0000313" key="3">
    <source>
        <dbReference type="Proteomes" id="UP000487350"/>
    </source>
</evidence>
<proteinExistence type="predicted"/>
<dbReference type="SMART" id="SM00855">
    <property type="entry name" value="PGAM"/>
    <property type="match status" value="1"/>
</dbReference>
<dbReference type="OrthoDB" id="5449373at2"/>
<evidence type="ECO:0008006" key="4">
    <source>
        <dbReference type="Google" id="ProtNLM"/>
    </source>
</evidence>